<feature type="compositionally biased region" description="Basic and acidic residues" evidence="1">
    <location>
        <begin position="8"/>
        <end position="33"/>
    </location>
</feature>
<evidence type="ECO:0000256" key="1">
    <source>
        <dbReference type="SAM" id="MobiDB-lite"/>
    </source>
</evidence>
<organism evidence="2 3">
    <name type="scientific">Xyrichtys novacula</name>
    <name type="common">Pearly razorfish</name>
    <name type="synonym">Hemipteronotus novacula</name>
    <dbReference type="NCBI Taxonomy" id="13765"/>
    <lineage>
        <taxon>Eukaryota</taxon>
        <taxon>Metazoa</taxon>
        <taxon>Chordata</taxon>
        <taxon>Craniata</taxon>
        <taxon>Vertebrata</taxon>
        <taxon>Euteleostomi</taxon>
        <taxon>Actinopterygii</taxon>
        <taxon>Neopterygii</taxon>
        <taxon>Teleostei</taxon>
        <taxon>Neoteleostei</taxon>
        <taxon>Acanthomorphata</taxon>
        <taxon>Eupercaria</taxon>
        <taxon>Labriformes</taxon>
        <taxon>Labridae</taxon>
        <taxon>Xyrichtys</taxon>
    </lineage>
</organism>
<dbReference type="Proteomes" id="UP001178508">
    <property type="component" value="Chromosome 9"/>
</dbReference>
<name>A0AAV1FQ04_XYRNO</name>
<keyword evidence="3" id="KW-1185">Reference proteome</keyword>
<sequence length="153" mass="17003">MFLDQEETDRRTDGQTDRRTDRSDSVKEEKKSLDVSIGASVPQTRPDGNQVQIHIQVSPKDPRSGPGPVFNNKTTSEDRETCSEKRAEEDKQTRGGGGALQVNRPSLKSALTEKQKVVRSQPGVVFVWASGCRTKSKPSRRFKPPMLPVIAEL</sequence>
<feature type="region of interest" description="Disordered" evidence="1">
    <location>
        <begin position="1"/>
        <end position="105"/>
    </location>
</feature>
<accession>A0AAV1FQ04</accession>
<proteinExistence type="predicted"/>
<feature type="compositionally biased region" description="Basic and acidic residues" evidence="1">
    <location>
        <begin position="75"/>
        <end position="93"/>
    </location>
</feature>
<feature type="compositionally biased region" description="Polar residues" evidence="1">
    <location>
        <begin position="41"/>
        <end position="55"/>
    </location>
</feature>
<dbReference type="AlphaFoldDB" id="A0AAV1FQ04"/>
<evidence type="ECO:0000313" key="3">
    <source>
        <dbReference type="Proteomes" id="UP001178508"/>
    </source>
</evidence>
<dbReference type="EMBL" id="OY660872">
    <property type="protein sequence ID" value="CAJ1063253.1"/>
    <property type="molecule type" value="Genomic_DNA"/>
</dbReference>
<gene>
    <name evidence="2" type="ORF">XNOV1_A001789</name>
</gene>
<reference evidence="2" key="1">
    <citation type="submission" date="2023-08" db="EMBL/GenBank/DDBJ databases">
        <authorList>
            <person name="Alioto T."/>
            <person name="Alioto T."/>
            <person name="Gomez Garrido J."/>
        </authorList>
    </citation>
    <scope>NUCLEOTIDE SEQUENCE</scope>
</reference>
<protein>
    <submittedName>
        <fullName evidence="2">Uncharacterized protein</fullName>
    </submittedName>
</protein>
<evidence type="ECO:0000313" key="2">
    <source>
        <dbReference type="EMBL" id="CAJ1063253.1"/>
    </source>
</evidence>